<dbReference type="EMBL" id="UOGD01000046">
    <property type="protein sequence ID" value="VAX16154.1"/>
    <property type="molecule type" value="Genomic_DNA"/>
</dbReference>
<protein>
    <recommendedName>
        <fullName evidence="2">DUF4837 domain-containing protein</fullName>
    </recommendedName>
</protein>
<proteinExistence type="predicted"/>
<dbReference type="PROSITE" id="PS51257">
    <property type="entry name" value="PROKAR_LIPOPROTEIN"/>
    <property type="match status" value="1"/>
</dbReference>
<gene>
    <name evidence="1" type="ORF">MNBD_IGNAVI01-2126</name>
</gene>
<dbReference type="AlphaFoldDB" id="A0A3B1BWF2"/>
<evidence type="ECO:0008006" key="2">
    <source>
        <dbReference type="Google" id="ProtNLM"/>
    </source>
</evidence>
<evidence type="ECO:0000313" key="1">
    <source>
        <dbReference type="EMBL" id="VAX16154.1"/>
    </source>
</evidence>
<sequence>MKIRLRLLLGLLAFSLIFISSCSVKKKAIGNEDDIIVVADSSLYYEVEPELLQVFEKIVYTPQPENLFNLQRKDYVELNRIKTRKNIIILGTLADSGYVSQYIRKSLDSNVTRMIQDNQEYVINKYNLWADGQLVMYLVSPTVEQLKKNILSGHEQLLYSFRNISDKRLFAKLYSPKYEKVETEAKLLHDYNWVIYIPKHFEVGKNSPEDNFVWLRGGRKTPVEKWIFIHWIDNANPDYLNKDSIIAIRNRITQKFFTTTDNTEYVEISNDFSEPMFSEVNFDSRYAIMTQGFWRFNDKSGGGPFISYSFLDQKTGRFYMIDGSIYAPKYYKKELIQQVDVLLNSFRTSDELSDEKKAELLDNYKSDEKNK</sequence>
<dbReference type="Pfam" id="PF16125">
    <property type="entry name" value="DUF4837"/>
    <property type="match status" value="1"/>
</dbReference>
<name>A0A3B1BWF2_9ZZZZ</name>
<accession>A0A3B1BWF2</accession>
<reference evidence="1" key="1">
    <citation type="submission" date="2018-06" db="EMBL/GenBank/DDBJ databases">
        <authorList>
            <person name="Zhirakovskaya E."/>
        </authorList>
    </citation>
    <scope>NUCLEOTIDE SEQUENCE</scope>
</reference>
<organism evidence="1">
    <name type="scientific">hydrothermal vent metagenome</name>
    <dbReference type="NCBI Taxonomy" id="652676"/>
    <lineage>
        <taxon>unclassified sequences</taxon>
        <taxon>metagenomes</taxon>
        <taxon>ecological metagenomes</taxon>
    </lineage>
</organism>
<dbReference type="InterPro" id="IPR032286">
    <property type="entry name" value="DUF4837"/>
</dbReference>